<feature type="transmembrane region" description="Helical" evidence="6">
    <location>
        <begin position="21"/>
        <end position="39"/>
    </location>
</feature>
<dbReference type="GO" id="GO:0022857">
    <property type="term" value="F:transmembrane transporter activity"/>
    <property type="evidence" value="ECO:0007669"/>
    <property type="project" value="InterPro"/>
</dbReference>
<evidence type="ECO:0000313" key="9">
    <source>
        <dbReference type="Proteomes" id="UP000198953"/>
    </source>
</evidence>
<evidence type="ECO:0000259" key="7">
    <source>
        <dbReference type="PROSITE" id="PS50850"/>
    </source>
</evidence>
<dbReference type="PANTHER" id="PTHR43124:SF3">
    <property type="entry name" value="CHLORAMPHENICOL EFFLUX PUMP RV0191"/>
    <property type="match status" value="1"/>
</dbReference>
<dbReference type="EMBL" id="FOBF01000004">
    <property type="protein sequence ID" value="SEL28210.1"/>
    <property type="molecule type" value="Genomic_DNA"/>
</dbReference>
<dbReference type="PROSITE" id="PS50850">
    <property type="entry name" value="MFS"/>
    <property type="match status" value="1"/>
</dbReference>
<name>A0A1H7NX81_9ACTN</name>
<dbReference type="STRING" id="46177.SAMN05660976_02201"/>
<keyword evidence="4 6" id="KW-1133">Transmembrane helix</keyword>
<feature type="transmembrane region" description="Helical" evidence="6">
    <location>
        <begin position="59"/>
        <end position="81"/>
    </location>
</feature>
<feature type="transmembrane region" description="Helical" evidence="6">
    <location>
        <begin position="176"/>
        <end position="196"/>
    </location>
</feature>
<keyword evidence="2" id="KW-1003">Cell membrane</keyword>
<sequence>MNEATAARPLRQVLSEHRLSLYPVSALGVLVISNSFADSGLTVLAPELRTGLGLSVADLAGAMSVQFLALAVAPLALAGLAASRPRRAVLSVVTGLVWSAATAALALTTGLWSLALVLLVIGVANGSTVSLHTPLLVDTYPSAVRARMLTLYGAASALAYVLAPLAVSALTGWLGLGWRAVFAVVGGASALMCLYASGLRDPGVGRHDEPGADTPAGLLPAVRAMAGTPTVRRVVLGFAAFGALQVPVSTLVSVHLEERWQLDAGARGVFFTCAAVIMLAALLASGRPLDQAFQARPGRVAAICGGVVMVTALGYAAGMLAPALPLALGAFLLAAGAQALIVPATQLICLTVVAPAHRAHAAAVSAIAIAAGGMLGAALLGAVQDSLGAAGAVVAIAVPGLVAAAVVASAGRTLGRDLATAATP</sequence>
<feature type="transmembrane region" description="Helical" evidence="6">
    <location>
        <begin position="234"/>
        <end position="256"/>
    </location>
</feature>
<keyword evidence="3 6" id="KW-0812">Transmembrane</keyword>
<organism evidence="8 9">
    <name type="scientific">Nonomuraea pusilla</name>
    <dbReference type="NCBI Taxonomy" id="46177"/>
    <lineage>
        <taxon>Bacteria</taxon>
        <taxon>Bacillati</taxon>
        <taxon>Actinomycetota</taxon>
        <taxon>Actinomycetes</taxon>
        <taxon>Streptosporangiales</taxon>
        <taxon>Streptosporangiaceae</taxon>
        <taxon>Nonomuraea</taxon>
    </lineage>
</organism>
<protein>
    <submittedName>
        <fullName evidence="8">Predicted arabinose efflux permease, MFS family</fullName>
    </submittedName>
</protein>
<reference evidence="8 9" key="1">
    <citation type="submission" date="2016-10" db="EMBL/GenBank/DDBJ databases">
        <authorList>
            <person name="de Groot N.N."/>
        </authorList>
    </citation>
    <scope>NUCLEOTIDE SEQUENCE [LARGE SCALE GENOMIC DNA]</scope>
    <source>
        <strain evidence="8 9">DSM 43357</strain>
    </source>
</reference>
<feature type="transmembrane region" description="Helical" evidence="6">
    <location>
        <begin position="389"/>
        <end position="408"/>
    </location>
</feature>
<evidence type="ECO:0000256" key="2">
    <source>
        <dbReference type="ARBA" id="ARBA00022475"/>
    </source>
</evidence>
<dbReference type="AlphaFoldDB" id="A0A1H7NX81"/>
<evidence type="ECO:0000256" key="5">
    <source>
        <dbReference type="ARBA" id="ARBA00023136"/>
    </source>
</evidence>
<feature type="transmembrane region" description="Helical" evidence="6">
    <location>
        <begin position="326"/>
        <end position="354"/>
    </location>
</feature>
<feature type="transmembrane region" description="Helical" evidence="6">
    <location>
        <begin position="298"/>
        <end position="320"/>
    </location>
</feature>
<dbReference type="SUPFAM" id="SSF103473">
    <property type="entry name" value="MFS general substrate transporter"/>
    <property type="match status" value="1"/>
</dbReference>
<feature type="transmembrane region" description="Helical" evidence="6">
    <location>
        <begin position="88"/>
        <end position="108"/>
    </location>
</feature>
<evidence type="ECO:0000256" key="4">
    <source>
        <dbReference type="ARBA" id="ARBA00022989"/>
    </source>
</evidence>
<proteinExistence type="predicted"/>
<feature type="transmembrane region" description="Helical" evidence="6">
    <location>
        <begin position="114"/>
        <end position="137"/>
    </location>
</feature>
<evidence type="ECO:0000313" key="8">
    <source>
        <dbReference type="EMBL" id="SEL28210.1"/>
    </source>
</evidence>
<dbReference type="InterPro" id="IPR020846">
    <property type="entry name" value="MFS_dom"/>
</dbReference>
<dbReference type="Proteomes" id="UP000198953">
    <property type="component" value="Unassembled WGS sequence"/>
</dbReference>
<dbReference type="CDD" id="cd06174">
    <property type="entry name" value="MFS"/>
    <property type="match status" value="1"/>
</dbReference>
<gene>
    <name evidence="8" type="ORF">SAMN05660976_02201</name>
</gene>
<evidence type="ECO:0000256" key="1">
    <source>
        <dbReference type="ARBA" id="ARBA00004651"/>
    </source>
</evidence>
<dbReference type="Pfam" id="PF07690">
    <property type="entry name" value="MFS_1"/>
    <property type="match status" value="1"/>
</dbReference>
<dbReference type="InterPro" id="IPR050189">
    <property type="entry name" value="MFS_Efflux_Transporters"/>
</dbReference>
<keyword evidence="5 6" id="KW-0472">Membrane</keyword>
<dbReference type="RefSeq" id="WP_091099975.1">
    <property type="nucleotide sequence ID" value="NZ_FOBF01000004.1"/>
</dbReference>
<feature type="transmembrane region" description="Helical" evidence="6">
    <location>
        <begin position="268"/>
        <end position="286"/>
    </location>
</feature>
<dbReference type="Gene3D" id="1.20.1250.20">
    <property type="entry name" value="MFS general substrate transporter like domains"/>
    <property type="match status" value="1"/>
</dbReference>
<dbReference type="GO" id="GO:0005886">
    <property type="term" value="C:plasma membrane"/>
    <property type="evidence" value="ECO:0007669"/>
    <property type="project" value="UniProtKB-SubCell"/>
</dbReference>
<evidence type="ECO:0000256" key="6">
    <source>
        <dbReference type="SAM" id="Phobius"/>
    </source>
</evidence>
<feature type="domain" description="Major facilitator superfamily (MFS) profile" evidence="7">
    <location>
        <begin position="21"/>
        <end position="412"/>
    </location>
</feature>
<feature type="transmembrane region" description="Helical" evidence="6">
    <location>
        <begin position="361"/>
        <end position="383"/>
    </location>
</feature>
<feature type="transmembrane region" description="Helical" evidence="6">
    <location>
        <begin position="149"/>
        <end position="170"/>
    </location>
</feature>
<dbReference type="PANTHER" id="PTHR43124">
    <property type="entry name" value="PURINE EFFLUX PUMP PBUE"/>
    <property type="match status" value="1"/>
</dbReference>
<dbReference type="InterPro" id="IPR036259">
    <property type="entry name" value="MFS_trans_sf"/>
</dbReference>
<dbReference type="OrthoDB" id="9776369at2"/>
<comment type="subcellular location">
    <subcellularLocation>
        <location evidence="1">Cell membrane</location>
        <topology evidence="1">Multi-pass membrane protein</topology>
    </subcellularLocation>
</comment>
<accession>A0A1H7NX81</accession>
<keyword evidence="9" id="KW-1185">Reference proteome</keyword>
<evidence type="ECO:0000256" key="3">
    <source>
        <dbReference type="ARBA" id="ARBA00022692"/>
    </source>
</evidence>
<dbReference type="InterPro" id="IPR011701">
    <property type="entry name" value="MFS"/>
</dbReference>